<dbReference type="GeneID" id="88224532"/>
<dbReference type="PIRSF" id="PIRSF008502">
    <property type="entry name" value="UCP008502"/>
    <property type="match status" value="1"/>
</dbReference>
<protein>
    <recommendedName>
        <fullName evidence="3">DUF1697 domain-containing protein</fullName>
    </recommendedName>
</protein>
<proteinExistence type="predicted"/>
<dbReference type="Gene3D" id="3.30.70.1280">
    <property type="entry name" value="SP0830-like domains"/>
    <property type="match status" value="1"/>
</dbReference>
<dbReference type="eggNOG" id="COG3797">
    <property type="taxonomic scope" value="Bacteria"/>
</dbReference>
<dbReference type="KEGG" id="mca:MCA2327"/>
<dbReference type="EMBL" id="AE017282">
    <property type="protein sequence ID" value="AAU91612.1"/>
    <property type="molecule type" value="Genomic_DNA"/>
</dbReference>
<sequence length="181" mass="20616">MVYVALLRGINVGGNSKVEMSRLKTMFETLGCAQVLTYINSGNVIFSDPRPASKLVPLIEAEIEKEFSLPVRVVLRDFANISLLNKEIPADWVNDTTQKTDVMFLWEELDNEDVMQKLQIKPDLDRVRYLPGAVVWNVDRDKVTRSGMLRLVGTPVYKLMTIRNVNTLRKLFALMSNIKEA</sequence>
<reference evidence="1 2" key="1">
    <citation type="journal article" date="2004" name="PLoS Biol.">
        <title>Genomic insights into methanotrophy: the complete genome sequence of Methylococcus capsulatus (Bath).</title>
        <authorList>
            <person name="Ward N.L."/>
            <person name="Larsen O."/>
            <person name="Sakwa J."/>
            <person name="Bruseth L."/>
            <person name="Khouri H.M."/>
            <person name="Durkin A.S."/>
            <person name="Dimitrov G."/>
            <person name="Jiang L."/>
            <person name="Scanlan D."/>
            <person name="Kang K.H."/>
            <person name="Lewis M.R."/>
            <person name="Nelson K.E."/>
            <person name="Methe B.A."/>
            <person name="Wu M."/>
            <person name="Heidelberg J.F."/>
            <person name="Paulsen I.T."/>
            <person name="Fouts D.E."/>
            <person name="Ravel J."/>
            <person name="Tettelin H."/>
            <person name="Ren Q."/>
            <person name="Read T.D."/>
            <person name="DeBoy R.T."/>
            <person name="Seshadri R."/>
            <person name="Salzberg S.L."/>
            <person name="Jensen H.B."/>
            <person name="Birkeland N.K."/>
            <person name="Nelson W.C."/>
            <person name="Dodson R.J."/>
            <person name="Grindhaug S.H."/>
            <person name="Holt I.E."/>
            <person name="Eidhammer I."/>
            <person name="Jonasen I."/>
            <person name="Vanaken S."/>
            <person name="Utterback T.R."/>
            <person name="Feldblyum T.V."/>
            <person name="Fraser C.M."/>
            <person name="Lillehaug J.R."/>
            <person name="Eisen J.A."/>
        </authorList>
    </citation>
    <scope>NUCLEOTIDE SEQUENCE [LARGE SCALE GENOMIC DNA]</scope>
    <source>
        <strain evidence="2">ATCC 33009 / NCIMB 11132 / Bath</strain>
    </source>
</reference>
<dbReference type="SUPFAM" id="SSF160379">
    <property type="entry name" value="SP0830-like"/>
    <property type="match status" value="1"/>
</dbReference>
<dbReference type="Proteomes" id="UP000006821">
    <property type="component" value="Chromosome"/>
</dbReference>
<dbReference type="Gene3D" id="3.30.70.1260">
    <property type="entry name" value="bacterial protein sp0830 like"/>
    <property type="match status" value="1"/>
</dbReference>
<dbReference type="STRING" id="243233.MCA2327"/>
<dbReference type="Pfam" id="PF08002">
    <property type="entry name" value="DUF1697"/>
    <property type="match status" value="1"/>
</dbReference>
<evidence type="ECO:0000313" key="2">
    <source>
        <dbReference type="Proteomes" id="UP000006821"/>
    </source>
</evidence>
<dbReference type="RefSeq" id="WP_010961555.1">
    <property type="nucleotide sequence ID" value="NC_002977.6"/>
</dbReference>
<dbReference type="HOGENOM" id="CLU_106303_3_0_6"/>
<dbReference type="InterPro" id="IPR012545">
    <property type="entry name" value="DUF1697"/>
</dbReference>
<gene>
    <name evidence="1" type="ordered locus">MCA2327</name>
</gene>
<name>Q605F7_METCA</name>
<evidence type="ECO:0008006" key="3">
    <source>
        <dbReference type="Google" id="ProtNLM"/>
    </source>
</evidence>
<organism evidence="1 2">
    <name type="scientific">Methylococcus capsulatus (strain ATCC 33009 / NCIMB 11132 / Bath)</name>
    <dbReference type="NCBI Taxonomy" id="243233"/>
    <lineage>
        <taxon>Bacteria</taxon>
        <taxon>Pseudomonadati</taxon>
        <taxon>Pseudomonadota</taxon>
        <taxon>Gammaproteobacteria</taxon>
        <taxon>Methylococcales</taxon>
        <taxon>Methylococcaceae</taxon>
        <taxon>Methylococcus</taxon>
    </lineage>
</organism>
<dbReference type="AlphaFoldDB" id="Q605F7"/>
<evidence type="ECO:0000313" key="1">
    <source>
        <dbReference type="EMBL" id="AAU91612.1"/>
    </source>
</evidence>
<accession>Q605F7</accession>
<dbReference type="PANTHER" id="PTHR36439">
    <property type="entry name" value="BLL4334 PROTEIN"/>
    <property type="match status" value="1"/>
</dbReference>
<dbReference type="PANTHER" id="PTHR36439:SF1">
    <property type="entry name" value="DUF1697 DOMAIN-CONTAINING PROTEIN"/>
    <property type="match status" value="1"/>
</dbReference>